<accession>A0A4Q0P625</accession>
<protein>
    <submittedName>
        <fullName evidence="2">Uncharacterized protein</fullName>
    </submittedName>
</protein>
<dbReference type="EMBL" id="QOVM01000004">
    <property type="protein sequence ID" value="RXG22097.1"/>
    <property type="molecule type" value="Genomic_DNA"/>
</dbReference>
<gene>
    <name evidence="2" type="ORF">DSM00_2161</name>
</gene>
<evidence type="ECO:0000313" key="3">
    <source>
        <dbReference type="Proteomes" id="UP000289238"/>
    </source>
</evidence>
<feature type="transmembrane region" description="Helical" evidence="1">
    <location>
        <begin position="21"/>
        <end position="40"/>
    </location>
</feature>
<keyword evidence="1" id="KW-1133">Transmembrane helix</keyword>
<proteinExistence type="predicted"/>
<comment type="caution">
    <text evidence="2">The sequence shown here is derived from an EMBL/GenBank/DDBJ whole genome shotgun (WGS) entry which is preliminary data.</text>
</comment>
<reference evidence="2 3" key="1">
    <citation type="submission" date="2018-07" db="EMBL/GenBank/DDBJ databases">
        <title>Leeuwenhoekiella genomics.</title>
        <authorList>
            <person name="Tahon G."/>
            <person name="Willems A."/>
        </authorList>
    </citation>
    <scope>NUCLEOTIDE SEQUENCE [LARGE SCALE GENOMIC DNA]</scope>
    <source>
        <strain evidence="2 3">LMG 22550</strain>
    </source>
</reference>
<dbReference type="AlphaFoldDB" id="A0A4Q0P625"/>
<feature type="transmembrane region" description="Helical" evidence="1">
    <location>
        <begin position="60"/>
        <end position="78"/>
    </location>
</feature>
<organism evidence="2 3">
    <name type="scientific">Leeuwenhoekiella aequorea</name>
    <dbReference type="NCBI Taxonomy" id="283736"/>
    <lineage>
        <taxon>Bacteria</taxon>
        <taxon>Pseudomonadati</taxon>
        <taxon>Bacteroidota</taxon>
        <taxon>Flavobacteriia</taxon>
        <taxon>Flavobacteriales</taxon>
        <taxon>Flavobacteriaceae</taxon>
        <taxon>Leeuwenhoekiella</taxon>
    </lineage>
</organism>
<evidence type="ECO:0000313" key="2">
    <source>
        <dbReference type="EMBL" id="RXG22097.1"/>
    </source>
</evidence>
<evidence type="ECO:0000256" key="1">
    <source>
        <dbReference type="SAM" id="Phobius"/>
    </source>
</evidence>
<sequence length="176" mass="20839">MESSQKRIVNQTDRSLIIKCIAAFFFIAFLFLIFRSYHITFASGYDLSNKKQFVMWGKELKNILLAGVFVFAIGSYLAKRKRIIFVNSSKKYKIEYFIGPFHWGSWTHYEELKMIGIFKNSKEIYEVNIWFSNSRHVKFDNFQLYNKALVEAQYLAETLKLPIWDASDPKNPDFIK</sequence>
<dbReference type="OrthoDB" id="1200950at2"/>
<keyword evidence="1" id="KW-0472">Membrane</keyword>
<name>A0A4Q0P625_9FLAO</name>
<dbReference type="Proteomes" id="UP000289238">
    <property type="component" value="Unassembled WGS sequence"/>
</dbReference>
<keyword evidence="3" id="KW-1185">Reference proteome</keyword>
<keyword evidence="1" id="KW-0812">Transmembrane</keyword>
<dbReference type="RefSeq" id="WP_128757994.1">
    <property type="nucleotide sequence ID" value="NZ_QOVM01000004.1"/>
</dbReference>